<evidence type="ECO:0000313" key="2">
    <source>
        <dbReference type="Proteomes" id="UP000481043"/>
    </source>
</evidence>
<gene>
    <name evidence="1" type="ORF">G4D63_01270</name>
</gene>
<proteinExistence type="predicted"/>
<dbReference type="InterPro" id="IPR023378">
    <property type="entry name" value="YheA/YmcA-like_dom_sf"/>
</dbReference>
<protein>
    <submittedName>
        <fullName evidence="1">YlbF family regulator</fullName>
    </submittedName>
</protein>
<dbReference type="RefSeq" id="WP_163176896.1">
    <property type="nucleotide sequence ID" value="NZ_JAAIWM010000001.1"/>
</dbReference>
<comment type="caution">
    <text evidence="1">The sequence shown here is derived from an EMBL/GenBank/DDBJ whole genome shotgun (WGS) entry which is preliminary data.</text>
</comment>
<accession>A0A6M0Q3M7</accession>
<dbReference type="PANTHER" id="PTHR38448">
    <property type="entry name" value="REGULATORY PROTEIN YLBF-RELATED"/>
    <property type="match status" value="1"/>
</dbReference>
<dbReference type="InterPro" id="IPR052767">
    <property type="entry name" value="Bact_com_dev_regulator"/>
</dbReference>
<name>A0A6M0Q3M7_9BACI</name>
<evidence type="ECO:0000313" key="1">
    <source>
        <dbReference type="EMBL" id="NEY70359.1"/>
    </source>
</evidence>
<dbReference type="AlphaFoldDB" id="A0A6M0Q3M7"/>
<dbReference type="InterPro" id="IPR010368">
    <property type="entry name" value="Com_YlbF"/>
</dbReference>
<dbReference type="Gene3D" id="1.20.1500.10">
    <property type="entry name" value="YheA/YmcA-like"/>
    <property type="match status" value="1"/>
</dbReference>
<dbReference type="Proteomes" id="UP000481043">
    <property type="component" value="Unassembled WGS sequence"/>
</dbReference>
<dbReference type="EMBL" id="JAAIWM010000001">
    <property type="protein sequence ID" value="NEY70359.1"/>
    <property type="molecule type" value="Genomic_DNA"/>
</dbReference>
<dbReference type="PANTHER" id="PTHR38448:SF2">
    <property type="entry name" value="REGULATORY PROTEIN YLBF"/>
    <property type="match status" value="1"/>
</dbReference>
<dbReference type="Pfam" id="PF06133">
    <property type="entry name" value="Com_YlbF"/>
    <property type="match status" value="1"/>
</dbReference>
<dbReference type="SUPFAM" id="SSF158622">
    <property type="entry name" value="YheA/YmcA-like"/>
    <property type="match status" value="1"/>
</dbReference>
<keyword evidence="2" id="KW-1185">Reference proteome</keyword>
<organism evidence="1 2">
    <name type="scientific">Bacillus mesophilus</name>
    <dbReference type="NCBI Taxonomy" id="1808955"/>
    <lineage>
        <taxon>Bacteria</taxon>
        <taxon>Bacillati</taxon>
        <taxon>Bacillota</taxon>
        <taxon>Bacilli</taxon>
        <taxon>Bacillales</taxon>
        <taxon>Bacillaceae</taxon>
        <taxon>Bacillus</taxon>
    </lineage>
</organism>
<reference evidence="1 2" key="1">
    <citation type="submission" date="2020-02" db="EMBL/GenBank/DDBJ databases">
        <title>Bacillus aquiflavi sp. nov., isolated from yellow water of strong flavor Chinese baijiu in Yibin region of China.</title>
        <authorList>
            <person name="Xie J."/>
        </authorList>
    </citation>
    <scope>NUCLEOTIDE SEQUENCE [LARGE SCALE GENOMIC DNA]</scope>
    <source>
        <strain evidence="1 2">SA4</strain>
    </source>
</reference>
<sequence>MLSTLERVELIEEAELLGRMITESEVAEHYRHCLYILNHDQEAQDLIKRFVKIKERYEEVQRFGRYHPDYQEVMTETRHLKRDVDLHPTIHSFKKAENQLQELLDEVSVLVGQAVSEYVKVPTGNPFFDQKSCSGGCGSGGSCGCG</sequence>